<dbReference type="PANTHER" id="PTHR46648:SF1">
    <property type="entry name" value="ADENOSINE 5'-MONOPHOSPHORAMIDASE HNT1"/>
    <property type="match status" value="1"/>
</dbReference>
<protein>
    <submittedName>
        <fullName evidence="3">HIT family protein</fullName>
        <ecNumber evidence="3">2.1.1.-</ecNumber>
    </submittedName>
</protein>
<dbReference type="InterPro" id="IPR036265">
    <property type="entry name" value="HIT-like_sf"/>
</dbReference>
<evidence type="ECO:0000256" key="1">
    <source>
        <dbReference type="PROSITE-ProRule" id="PRU00464"/>
    </source>
</evidence>
<dbReference type="Pfam" id="PF01230">
    <property type="entry name" value="HIT"/>
    <property type="match status" value="1"/>
</dbReference>
<dbReference type="EC" id="2.1.1.-" evidence="3"/>
<keyword evidence="3" id="KW-0489">Methyltransferase</keyword>
<proteinExistence type="predicted"/>
<dbReference type="InterPro" id="IPR019808">
    <property type="entry name" value="Histidine_triad_CS"/>
</dbReference>
<dbReference type="InterPro" id="IPR039384">
    <property type="entry name" value="HINT"/>
</dbReference>
<dbReference type="GO" id="GO:0032259">
    <property type="term" value="P:methylation"/>
    <property type="evidence" value="ECO:0007669"/>
    <property type="project" value="UniProtKB-KW"/>
</dbReference>
<dbReference type="Proteomes" id="UP001432000">
    <property type="component" value="Chromosome"/>
</dbReference>
<dbReference type="PRINTS" id="PR00332">
    <property type="entry name" value="HISTRIAD"/>
</dbReference>
<dbReference type="InterPro" id="IPR011146">
    <property type="entry name" value="HIT-like"/>
</dbReference>
<dbReference type="PROSITE" id="PS51084">
    <property type="entry name" value="HIT_2"/>
    <property type="match status" value="1"/>
</dbReference>
<feature type="domain" description="HIT" evidence="2">
    <location>
        <begin position="5"/>
        <end position="113"/>
    </location>
</feature>
<dbReference type="PANTHER" id="PTHR46648">
    <property type="entry name" value="HIT FAMILY PROTEIN 1"/>
    <property type="match status" value="1"/>
</dbReference>
<evidence type="ECO:0000313" key="4">
    <source>
        <dbReference type="Proteomes" id="UP001432000"/>
    </source>
</evidence>
<keyword evidence="3" id="KW-0808">Transferase</keyword>
<accession>A0ABZ2PFB5</accession>
<reference evidence="3 4" key="1">
    <citation type="submission" date="2024-03" db="EMBL/GenBank/DDBJ databases">
        <title>Natural products discovery in diverse microorganisms through a two-stage MS feature dereplication strategy.</title>
        <authorList>
            <person name="Zhang R."/>
        </authorList>
    </citation>
    <scope>NUCLEOTIDE SEQUENCE [LARGE SCALE GENOMIC DNA]</scope>
    <source>
        <strain evidence="3 4">18930</strain>
    </source>
</reference>
<dbReference type="GO" id="GO:0008168">
    <property type="term" value="F:methyltransferase activity"/>
    <property type="evidence" value="ECO:0007669"/>
    <property type="project" value="UniProtKB-KW"/>
</dbReference>
<keyword evidence="4" id="KW-1185">Reference proteome</keyword>
<dbReference type="RefSeq" id="WP_338886081.1">
    <property type="nucleotide sequence ID" value="NZ_CP147846.1"/>
</dbReference>
<sequence>MNNCVFCAIAAGEAPSTTVLDTEDVVAFLDIRPIARGHVLVIPKQHSTDLDSMEPALGSAVFAAGQRISRALRRSDLRSDGANLVVNDGKAAFQTVFHTHLHVVPRWTGDKLRFAGGFLTRRLREPEHTAAAIREGLARLAAEEVG</sequence>
<dbReference type="Gene3D" id="3.30.428.10">
    <property type="entry name" value="HIT-like"/>
    <property type="match status" value="1"/>
</dbReference>
<dbReference type="InterPro" id="IPR001310">
    <property type="entry name" value="Histidine_triad_HIT"/>
</dbReference>
<dbReference type="CDD" id="cd01277">
    <property type="entry name" value="HINT_subgroup"/>
    <property type="match status" value="1"/>
</dbReference>
<dbReference type="PROSITE" id="PS00892">
    <property type="entry name" value="HIT_1"/>
    <property type="match status" value="1"/>
</dbReference>
<evidence type="ECO:0000259" key="2">
    <source>
        <dbReference type="PROSITE" id="PS51084"/>
    </source>
</evidence>
<feature type="short sequence motif" description="Histidine triad motif" evidence="1">
    <location>
        <begin position="98"/>
        <end position="102"/>
    </location>
</feature>
<dbReference type="EMBL" id="CP147846">
    <property type="protein sequence ID" value="WXG66637.1"/>
    <property type="molecule type" value="Genomic_DNA"/>
</dbReference>
<name>A0ABZ2PFB5_9NOCA</name>
<organism evidence="3 4">
    <name type="scientific">Rhodococcus sovatensis</name>
    <dbReference type="NCBI Taxonomy" id="1805840"/>
    <lineage>
        <taxon>Bacteria</taxon>
        <taxon>Bacillati</taxon>
        <taxon>Actinomycetota</taxon>
        <taxon>Actinomycetes</taxon>
        <taxon>Mycobacteriales</taxon>
        <taxon>Nocardiaceae</taxon>
        <taxon>Rhodococcus</taxon>
    </lineage>
</organism>
<evidence type="ECO:0000313" key="3">
    <source>
        <dbReference type="EMBL" id="WXG66637.1"/>
    </source>
</evidence>
<dbReference type="SUPFAM" id="SSF54197">
    <property type="entry name" value="HIT-like"/>
    <property type="match status" value="1"/>
</dbReference>
<gene>
    <name evidence="3" type="ORF">WDS16_15225</name>
</gene>